<dbReference type="InterPro" id="IPR004501">
    <property type="entry name" value="PTS_EIIC_3"/>
</dbReference>
<accession>A0A0X8GYC7</accession>
<evidence type="ECO:0000256" key="9">
    <source>
        <dbReference type="PIRNR" id="PIRNR006351"/>
    </source>
</evidence>
<evidence type="ECO:0000256" key="4">
    <source>
        <dbReference type="ARBA" id="ARBA00022597"/>
    </source>
</evidence>
<dbReference type="GO" id="GO:0009401">
    <property type="term" value="P:phosphoenolpyruvate-dependent sugar phosphotransferase system"/>
    <property type="evidence" value="ECO:0007669"/>
    <property type="project" value="UniProtKB-KW"/>
</dbReference>
<dbReference type="Proteomes" id="UP000063781">
    <property type="component" value="Chromosome"/>
</dbReference>
<evidence type="ECO:0000256" key="3">
    <source>
        <dbReference type="ARBA" id="ARBA00022475"/>
    </source>
</evidence>
<evidence type="ECO:0000256" key="7">
    <source>
        <dbReference type="ARBA" id="ARBA00022989"/>
    </source>
</evidence>
<dbReference type="EMBL" id="CP013213">
    <property type="protein sequence ID" value="AMC92692.1"/>
    <property type="molecule type" value="Genomic_DNA"/>
</dbReference>
<feature type="transmembrane region" description="Helical" evidence="10">
    <location>
        <begin position="378"/>
        <end position="406"/>
    </location>
</feature>
<feature type="transmembrane region" description="Helical" evidence="10">
    <location>
        <begin position="69"/>
        <end position="88"/>
    </location>
</feature>
<evidence type="ECO:0000256" key="1">
    <source>
        <dbReference type="ARBA" id="ARBA00004651"/>
    </source>
</evidence>
<evidence type="ECO:0000256" key="5">
    <source>
        <dbReference type="ARBA" id="ARBA00022683"/>
    </source>
</evidence>
<keyword evidence="6 10" id="KW-0812">Transmembrane</keyword>
<dbReference type="GO" id="GO:0005886">
    <property type="term" value="C:plasma membrane"/>
    <property type="evidence" value="ECO:0007669"/>
    <property type="project" value="UniProtKB-SubCell"/>
</dbReference>
<comment type="subcellular location">
    <subcellularLocation>
        <location evidence="1">Cell membrane</location>
        <topology evidence="1">Multi-pass membrane protein</topology>
    </subcellularLocation>
</comment>
<dbReference type="AlphaFoldDB" id="A0A0X8GYC7"/>
<dbReference type="InterPro" id="IPR051088">
    <property type="entry name" value="PTS_Sugar-EIIC/EIIB"/>
</dbReference>
<sequence length="431" mass="46505">MSGIGQFVDEKIVPFAAKISENTVVKAIQYGAMATMPLTLGVSLLAILLNLPFEAWTTWLTTNGIDVHLAATIKVTMEIAALYMSFMIGYNNTALRGRSGVTGGIISLAAFLILAPQTIAYDGGVVAGLNFDYLGSNGIFGGMIVAVIISSLFVYLDKKGIVVKLPESVPPMVSQSLSPTFIAIIIFTGVFFVRVGFGMTQYGNFYDFITTVLGQPIVNLGTSLPSVLALLVLINVFWFFGIHPMTLLSVYMPVLMTVGQANLTAFMAGETMPYLAFSASFAFYAVGGTGNTLGLALIIPFIAKSERYKALGKLSVGPSLFNINEPFIFGLPIMLNPLFLTPMVATSIVNTLLGYLAYTLGVFNTLNPTISLPWIMPAFITPFFTIGFAGVLTVVLIIVVDALIYYPFFRKADNLAYEEENQPVESARTYA</sequence>
<feature type="transmembrane region" description="Helical" evidence="10">
    <location>
        <begin position="177"/>
        <end position="197"/>
    </location>
</feature>
<keyword evidence="3 9" id="KW-1003">Cell membrane</keyword>
<dbReference type="PANTHER" id="PTHR33989">
    <property type="match status" value="1"/>
</dbReference>
<feature type="transmembrane region" description="Helical" evidence="10">
    <location>
        <begin position="281"/>
        <end position="303"/>
    </location>
</feature>
<dbReference type="InterPro" id="IPR004796">
    <property type="entry name" value="PTS_IIC_cello"/>
</dbReference>
<proteinExistence type="predicted"/>
<keyword evidence="13" id="KW-1185">Reference proteome</keyword>
<feature type="transmembrane region" description="Helical" evidence="10">
    <location>
        <begin position="27"/>
        <end position="49"/>
    </location>
</feature>
<gene>
    <name evidence="12" type="ORF">AOC36_01410</name>
</gene>
<organism evidence="12 13">
    <name type="scientific">Erysipelothrix larvae</name>
    <dbReference type="NCBI Taxonomy" id="1514105"/>
    <lineage>
        <taxon>Bacteria</taxon>
        <taxon>Bacillati</taxon>
        <taxon>Bacillota</taxon>
        <taxon>Erysipelotrichia</taxon>
        <taxon>Erysipelotrichales</taxon>
        <taxon>Erysipelotrichaceae</taxon>
        <taxon>Erysipelothrix</taxon>
    </lineage>
</organism>
<keyword evidence="2 9" id="KW-0813">Transport</keyword>
<dbReference type="GO" id="GO:1901264">
    <property type="term" value="P:carbohydrate derivative transport"/>
    <property type="evidence" value="ECO:0007669"/>
    <property type="project" value="TreeGrafter"/>
</dbReference>
<dbReference type="GO" id="GO:0008982">
    <property type="term" value="F:protein-N(PI)-phosphohistidine-sugar phosphotransferase activity"/>
    <property type="evidence" value="ECO:0007669"/>
    <property type="project" value="UniProtKB-UniRule"/>
</dbReference>
<evidence type="ECO:0000313" key="12">
    <source>
        <dbReference type="EMBL" id="AMC92692.1"/>
    </source>
</evidence>
<feature type="transmembrane region" description="Helical" evidence="10">
    <location>
        <begin position="100"/>
        <end position="119"/>
    </location>
</feature>
<feature type="transmembrane region" description="Helical" evidence="10">
    <location>
        <begin position="247"/>
        <end position="269"/>
    </location>
</feature>
<evidence type="ECO:0000259" key="11">
    <source>
        <dbReference type="PROSITE" id="PS51105"/>
    </source>
</evidence>
<dbReference type="OrthoDB" id="1550290at2"/>
<feature type="transmembrane region" description="Helical" evidence="10">
    <location>
        <begin position="217"/>
        <end position="240"/>
    </location>
</feature>
<dbReference type="InterPro" id="IPR003352">
    <property type="entry name" value="PTS_EIIC"/>
</dbReference>
<keyword evidence="4 9" id="KW-0762">Sugar transport</keyword>
<protein>
    <recommendedName>
        <fullName evidence="9">Permease IIC component</fullName>
    </recommendedName>
</protein>
<dbReference type="PIRSF" id="PIRSF006351">
    <property type="entry name" value="PTS_EIIC-Cellobiose"/>
    <property type="match status" value="1"/>
</dbReference>
<evidence type="ECO:0000256" key="6">
    <source>
        <dbReference type="ARBA" id="ARBA00022692"/>
    </source>
</evidence>
<dbReference type="PANTHER" id="PTHR33989:SF8">
    <property type="entry name" value="PERMEASE IIC COMPONENT"/>
    <property type="match status" value="1"/>
</dbReference>
<dbReference type="Pfam" id="PF02378">
    <property type="entry name" value="PTS_EIIC"/>
    <property type="match status" value="1"/>
</dbReference>
<comment type="function">
    <text evidence="9">The phosphoenolpyruvate-dependent sugar phosphotransferase system (PTS), a major carbohydrate active -transport system, catalyzes the phosphorylation of incoming sugar substrates concomitant with their translocation across the cell membrane.</text>
</comment>
<evidence type="ECO:0000256" key="10">
    <source>
        <dbReference type="SAM" id="Phobius"/>
    </source>
</evidence>
<dbReference type="STRING" id="1514105.AOC36_01410"/>
<keyword evidence="8 9" id="KW-0472">Membrane</keyword>
<feature type="domain" description="PTS EIIC type-3" evidence="11">
    <location>
        <begin position="8"/>
        <end position="408"/>
    </location>
</feature>
<reference evidence="12 13" key="1">
    <citation type="submission" date="2015-10" db="EMBL/GenBank/DDBJ databases">
        <title>Erysipelothrix larvae sp. LV19 isolated from the larval gut of the rhinoceros beetle, Trypoxylus dichotomus.</title>
        <authorList>
            <person name="Lim S."/>
            <person name="Kim B.-C."/>
        </authorList>
    </citation>
    <scope>NUCLEOTIDE SEQUENCE [LARGE SCALE GENOMIC DNA]</scope>
    <source>
        <strain evidence="12 13">LV19</strain>
    </source>
</reference>
<dbReference type="KEGG" id="erl:AOC36_01410"/>
<evidence type="ECO:0000256" key="8">
    <source>
        <dbReference type="ARBA" id="ARBA00023136"/>
    </source>
</evidence>
<dbReference type="RefSeq" id="WP_067630378.1">
    <property type="nucleotide sequence ID" value="NZ_CP013213.1"/>
</dbReference>
<dbReference type="PROSITE" id="PS51105">
    <property type="entry name" value="PTS_EIIC_TYPE_3"/>
    <property type="match status" value="1"/>
</dbReference>
<dbReference type="NCBIfam" id="TIGR00410">
    <property type="entry name" value="lacE"/>
    <property type="match status" value="1"/>
</dbReference>
<evidence type="ECO:0000313" key="13">
    <source>
        <dbReference type="Proteomes" id="UP000063781"/>
    </source>
</evidence>
<feature type="transmembrane region" description="Helical" evidence="10">
    <location>
        <begin position="338"/>
        <end position="358"/>
    </location>
</feature>
<feature type="transmembrane region" description="Helical" evidence="10">
    <location>
        <begin position="139"/>
        <end position="156"/>
    </location>
</feature>
<keyword evidence="5" id="KW-0598">Phosphotransferase system</keyword>
<evidence type="ECO:0000256" key="2">
    <source>
        <dbReference type="ARBA" id="ARBA00022448"/>
    </source>
</evidence>
<name>A0A0X8GYC7_9FIRM</name>
<keyword evidence="7 10" id="KW-1133">Transmembrane helix</keyword>